<sequence length="594" mass="65172">MSVVACTSFPQPESLKDILELLHKIGESVQAKKNVGQKLLKDVETYCKDAEKFYKDSSSHSGFLSTVFTKAKEIRGSILQNSRTFEKYSSLDSGHGKHNDCIAEALKKCLPKAYAALYYLYFMGSQDLKSSIQGGKWDSGTNKCNASGTMFNKWLTDDQYDVKMKGLISRGFSGVKSSLTSNTAENVAEQIKQSLGHESPGPLQNVLVFLLFVCPWHDSLLGHAICFLSTFCLKVQDDRENFQNYFSSSDFEAFKSVCRALKSHLEPFTHASGLPLYAVCQSNGTLYSALWNPEAIPLYVKWLQGNLKHIIESLNLMSSEASSKWDSGNLQTADTAGPFRFGFVFNGSWTSSSTFKSKLPSKISPLTASLQNLLADLLFVFPWDPSLLGHALCFLYKFCSKVQDGSLEEKLKGYSGDLKTVCSTLKSQLDPFIFGSSYLFAVCKSNTTLFDGIWDDNKFDKYCEWLRKHLKNIIEALKAMSSDCKQWTKENLQSASSAGPFKYGFVFTDDSWDDQTFKSGLSTYTSPLTASAENSGSLNELEKALEPSSSTAAAAAGAAGGLFGLGGAGAGAAYGLNLFGFKNLVTGLISSFLK</sequence>
<dbReference type="Proteomes" id="UP001195914">
    <property type="component" value="Unassembled WGS sequence"/>
</dbReference>
<reference evidence="1" key="2">
    <citation type="submission" date="2021-05" db="EMBL/GenBank/DDBJ databases">
        <authorList>
            <person name="Pain A."/>
        </authorList>
    </citation>
    <scope>NUCLEOTIDE SEQUENCE</scope>
    <source>
        <strain evidence="1">1802A</strain>
    </source>
</reference>
<name>A0AAD9GBG7_BABDI</name>
<reference evidence="1" key="1">
    <citation type="journal article" date="2014" name="Nucleic Acids Res.">
        <title>The evolutionary dynamics of variant antigen genes in Babesia reveal a history of genomic innovation underlying host-parasite interaction.</title>
        <authorList>
            <person name="Jackson A.P."/>
            <person name="Otto T.D."/>
            <person name="Darby A."/>
            <person name="Ramaprasad A."/>
            <person name="Xia D."/>
            <person name="Echaide I.E."/>
            <person name="Farber M."/>
            <person name="Gahlot S."/>
            <person name="Gamble J."/>
            <person name="Gupta D."/>
            <person name="Gupta Y."/>
            <person name="Jackson L."/>
            <person name="Malandrin L."/>
            <person name="Malas T.B."/>
            <person name="Moussa E."/>
            <person name="Nair M."/>
            <person name="Reid A.J."/>
            <person name="Sanders M."/>
            <person name="Sharma J."/>
            <person name="Tracey A."/>
            <person name="Quail M.A."/>
            <person name="Weir W."/>
            <person name="Wastling J.M."/>
            <person name="Hall N."/>
            <person name="Willadsen P."/>
            <person name="Lingelbach K."/>
            <person name="Shiels B."/>
            <person name="Tait A."/>
            <person name="Berriman M."/>
            <person name="Allred D.R."/>
            <person name="Pain A."/>
        </authorList>
    </citation>
    <scope>NUCLEOTIDE SEQUENCE</scope>
    <source>
        <strain evidence="1">1802A</strain>
    </source>
</reference>
<gene>
    <name evidence="1" type="ORF">X943_001998</name>
</gene>
<dbReference type="AlphaFoldDB" id="A0AAD9GBG7"/>
<keyword evidence="2" id="KW-1185">Reference proteome</keyword>
<protein>
    <submittedName>
        <fullName evidence="1">Secreted antigen 1</fullName>
    </submittedName>
</protein>
<proteinExistence type="predicted"/>
<comment type="caution">
    <text evidence="1">The sequence shown here is derived from an EMBL/GenBank/DDBJ whole genome shotgun (WGS) entry which is preliminary data.</text>
</comment>
<accession>A0AAD9GBG7</accession>
<organism evidence="1 2">
    <name type="scientific">Babesia divergens</name>
    <dbReference type="NCBI Taxonomy" id="32595"/>
    <lineage>
        <taxon>Eukaryota</taxon>
        <taxon>Sar</taxon>
        <taxon>Alveolata</taxon>
        <taxon>Apicomplexa</taxon>
        <taxon>Aconoidasida</taxon>
        <taxon>Piroplasmida</taxon>
        <taxon>Babesiidae</taxon>
        <taxon>Babesia</taxon>
    </lineage>
</organism>
<evidence type="ECO:0000313" key="2">
    <source>
        <dbReference type="Proteomes" id="UP001195914"/>
    </source>
</evidence>
<evidence type="ECO:0000313" key="1">
    <source>
        <dbReference type="EMBL" id="KAK1935267.1"/>
    </source>
</evidence>
<dbReference type="EMBL" id="JAHBMH010000058">
    <property type="protein sequence ID" value="KAK1935267.1"/>
    <property type="molecule type" value="Genomic_DNA"/>
</dbReference>